<dbReference type="Pfam" id="PF01171">
    <property type="entry name" value="ATP_bind_3"/>
    <property type="match status" value="1"/>
</dbReference>
<dbReference type="AlphaFoldDB" id="A0A9D2IVV2"/>
<feature type="domain" description="tRNA(Ile)-lysidine/2-thiocytidine synthase N-terminal" evidence="1">
    <location>
        <begin position="14"/>
        <end position="66"/>
    </location>
</feature>
<accession>A0A9D2IVV2</accession>
<evidence type="ECO:0000313" key="3">
    <source>
        <dbReference type="Proteomes" id="UP000824044"/>
    </source>
</evidence>
<dbReference type="InterPro" id="IPR014729">
    <property type="entry name" value="Rossmann-like_a/b/a_fold"/>
</dbReference>
<name>A0A9D2IVV2_9FIRM</name>
<sequence length="67" mass="7060">MELIDCKPYALMRVCVALSGGRDSVALLHALKAGGVSVSALTCGHGVRAASEDDIAFVQRLCRDWGV</sequence>
<dbReference type="InterPro" id="IPR011063">
    <property type="entry name" value="TilS/TtcA_N"/>
</dbReference>
<dbReference type="SUPFAM" id="SSF52402">
    <property type="entry name" value="Adenine nucleotide alpha hydrolases-like"/>
    <property type="match status" value="1"/>
</dbReference>
<proteinExistence type="predicted"/>
<evidence type="ECO:0000259" key="1">
    <source>
        <dbReference type="Pfam" id="PF01171"/>
    </source>
</evidence>
<reference evidence="2" key="1">
    <citation type="journal article" date="2021" name="PeerJ">
        <title>Extensive microbial diversity within the chicken gut microbiome revealed by metagenomics and culture.</title>
        <authorList>
            <person name="Gilroy R."/>
            <person name="Ravi A."/>
            <person name="Getino M."/>
            <person name="Pursley I."/>
            <person name="Horton D.L."/>
            <person name="Alikhan N.F."/>
            <person name="Baker D."/>
            <person name="Gharbi K."/>
            <person name="Hall N."/>
            <person name="Watson M."/>
            <person name="Adriaenssens E.M."/>
            <person name="Foster-Nyarko E."/>
            <person name="Jarju S."/>
            <person name="Secka A."/>
            <person name="Antonio M."/>
            <person name="Oren A."/>
            <person name="Chaudhuri R.R."/>
            <person name="La Ragione R."/>
            <person name="Hildebrand F."/>
            <person name="Pallen M.J."/>
        </authorList>
    </citation>
    <scope>NUCLEOTIDE SEQUENCE</scope>
    <source>
        <strain evidence="2">CHK33-5263</strain>
    </source>
</reference>
<reference evidence="2" key="2">
    <citation type="submission" date="2021-04" db="EMBL/GenBank/DDBJ databases">
        <authorList>
            <person name="Gilroy R."/>
        </authorList>
    </citation>
    <scope>NUCLEOTIDE SEQUENCE</scope>
    <source>
        <strain evidence="2">CHK33-5263</strain>
    </source>
</reference>
<dbReference type="EMBL" id="DXBS01000121">
    <property type="protein sequence ID" value="HIZ25126.1"/>
    <property type="molecule type" value="Genomic_DNA"/>
</dbReference>
<dbReference type="Gene3D" id="3.40.50.620">
    <property type="entry name" value="HUPs"/>
    <property type="match status" value="1"/>
</dbReference>
<comment type="caution">
    <text evidence="2">The sequence shown here is derived from an EMBL/GenBank/DDBJ whole genome shotgun (WGS) entry which is preliminary data.</text>
</comment>
<feature type="non-terminal residue" evidence="2">
    <location>
        <position position="67"/>
    </location>
</feature>
<dbReference type="Proteomes" id="UP000824044">
    <property type="component" value="Unassembled WGS sequence"/>
</dbReference>
<organism evidence="2 3">
    <name type="scientific">Candidatus Gallimonas intestinigallinarum</name>
    <dbReference type="NCBI Taxonomy" id="2838604"/>
    <lineage>
        <taxon>Bacteria</taxon>
        <taxon>Bacillati</taxon>
        <taxon>Bacillota</taxon>
        <taxon>Clostridia</taxon>
        <taxon>Candidatus Gallimonas</taxon>
    </lineage>
</organism>
<protein>
    <submittedName>
        <fullName evidence="2">tRNA(Ile)-lysidine synthetase</fullName>
    </submittedName>
</protein>
<gene>
    <name evidence="2" type="ORF">H9812_06635</name>
</gene>
<evidence type="ECO:0000313" key="2">
    <source>
        <dbReference type="EMBL" id="HIZ25126.1"/>
    </source>
</evidence>